<evidence type="ECO:0000256" key="7">
    <source>
        <dbReference type="ARBA" id="ARBA00023010"/>
    </source>
</evidence>
<keyword evidence="6 9" id="KW-1133">Transmembrane helix</keyword>
<feature type="transmembrane region" description="Helical" evidence="9">
    <location>
        <begin position="54"/>
        <end position="74"/>
    </location>
</feature>
<keyword evidence="4 9" id="KW-0812">Transmembrane</keyword>
<comment type="similarity">
    <text evidence="2 9">Belongs to the SecG family.</text>
</comment>
<evidence type="ECO:0000256" key="1">
    <source>
        <dbReference type="ARBA" id="ARBA00004141"/>
    </source>
</evidence>
<proteinExistence type="inferred from homology"/>
<evidence type="ECO:0000256" key="9">
    <source>
        <dbReference type="RuleBase" id="RU365087"/>
    </source>
</evidence>
<dbReference type="STRING" id="1802435.A2114_00150"/>
<keyword evidence="8 9" id="KW-0472">Membrane</keyword>
<dbReference type="Proteomes" id="UP000176494">
    <property type="component" value="Unassembled WGS sequence"/>
</dbReference>
<evidence type="ECO:0000256" key="3">
    <source>
        <dbReference type="ARBA" id="ARBA00022448"/>
    </source>
</evidence>
<evidence type="ECO:0000256" key="6">
    <source>
        <dbReference type="ARBA" id="ARBA00022989"/>
    </source>
</evidence>
<organism evidence="10 11">
    <name type="scientific">Candidatus Vogelbacteria bacterium GWA1_51_14</name>
    <dbReference type="NCBI Taxonomy" id="1802435"/>
    <lineage>
        <taxon>Bacteria</taxon>
        <taxon>Candidatus Vogeliibacteriota</taxon>
    </lineage>
</organism>
<comment type="subcellular location">
    <subcellularLocation>
        <location evidence="9">Cell membrane</location>
        <topology evidence="9">Multi-pass membrane protein</topology>
    </subcellularLocation>
    <subcellularLocation>
        <location evidence="1">Membrane</location>
        <topology evidence="1">Multi-pass membrane protein</topology>
    </subcellularLocation>
</comment>
<evidence type="ECO:0000256" key="4">
    <source>
        <dbReference type="ARBA" id="ARBA00022692"/>
    </source>
</evidence>
<comment type="function">
    <text evidence="9">Involved in protein export. Participates in an early event of protein translocation.</text>
</comment>
<dbReference type="GO" id="GO:0005886">
    <property type="term" value="C:plasma membrane"/>
    <property type="evidence" value="ECO:0007669"/>
    <property type="project" value="UniProtKB-SubCell"/>
</dbReference>
<evidence type="ECO:0000313" key="10">
    <source>
        <dbReference type="EMBL" id="OHA57522.1"/>
    </source>
</evidence>
<feature type="transmembrane region" description="Helical" evidence="9">
    <location>
        <begin position="6"/>
        <end position="25"/>
    </location>
</feature>
<dbReference type="GO" id="GO:0015450">
    <property type="term" value="F:protein-transporting ATPase activity"/>
    <property type="evidence" value="ECO:0007669"/>
    <property type="project" value="UniProtKB-UniRule"/>
</dbReference>
<protein>
    <recommendedName>
        <fullName evidence="9">Protein-export membrane protein SecG</fullName>
    </recommendedName>
</protein>
<dbReference type="InterPro" id="IPR004692">
    <property type="entry name" value="SecG"/>
</dbReference>
<evidence type="ECO:0000256" key="2">
    <source>
        <dbReference type="ARBA" id="ARBA00008445"/>
    </source>
</evidence>
<dbReference type="EMBL" id="MHTG01000012">
    <property type="protein sequence ID" value="OHA57522.1"/>
    <property type="molecule type" value="Genomic_DNA"/>
</dbReference>
<reference evidence="10 11" key="1">
    <citation type="journal article" date="2016" name="Nat. Commun.">
        <title>Thousands of microbial genomes shed light on interconnected biogeochemical processes in an aquifer system.</title>
        <authorList>
            <person name="Anantharaman K."/>
            <person name="Brown C.T."/>
            <person name="Hug L.A."/>
            <person name="Sharon I."/>
            <person name="Castelle C.J."/>
            <person name="Probst A.J."/>
            <person name="Thomas B.C."/>
            <person name="Singh A."/>
            <person name="Wilkins M.J."/>
            <person name="Karaoz U."/>
            <person name="Brodie E.L."/>
            <person name="Williams K.H."/>
            <person name="Hubbard S.S."/>
            <person name="Banfield J.F."/>
        </authorList>
    </citation>
    <scope>NUCLEOTIDE SEQUENCE [LARGE SCALE GENOMIC DNA]</scope>
</reference>
<dbReference type="GO" id="GO:0009306">
    <property type="term" value="P:protein secretion"/>
    <property type="evidence" value="ECO:0007669"/>
    <property type="project" value="UniProtKB-UniRule"/>
</dbReference>
<name>A0A1G2QBZ2_9BACT</name>
<dbReference type="AlphaFoldDB" id="A0A1G2QBZ2"/>
<keyword evidence="9" id="KW-1003">Cell membrane</keyword>
<dbReference type="NCBIfam" id="TIGR00810">
    <property type="entry name" value="secG"/>
    <property type="match status" value="1"/>
</dbReference>
<evidence type="ECO:0000256" key="8">
    <source>
        <dbReference type="ARBA" id="ARBA00023136"/>
    </source>
</evidence>
<gene>
    <name evidence="10" type="ORF">A2114_00150</name>
</gene>
<keyword evidence="3 9" id="KW-0813">Transport</keyword>
<keyword evidence="5 9" id="KW-0653">Protein transport</keyword>
<comment type="caution">
    <text evidence="10">The sequence shown here is derived from an EMBL/GenBank/DDBJ whole genome shotgun (WGS) entry which is preliminary data.</text>
</comment>
<accession>A0A1G2QBZ2</accession>
<keyword evidence="7 9" id="KW-0811">Translocation</keyword>
<sequence length="75" mass="7909">MSFLAPLLPWIQILVSALLVAAILLQQNEGSLGGAFGQSGSAGFHEKRGLEKKLFIATIVLAVLFALTAVLALFI</sequence>
<evidence type="ECO:0000313" key="11">
    <source>
        <dbReference type="Proteomes" id="UP000176494"/>
    </source>
</evidence>
<dbReference type="Pfam" id="PF03840">
    <property type="entry name" value="SecG"/>
    <property type="match status" value="1"/>
</dbReference>
<evidence type="ECO:0000256" key="5">
    <source>
        <dbReference type="ARBA" id="ARBA00022927"/>
    </source>
</evidence>